<evidence type="ECO:0000313" key="5">
    <source>
        <dbReference type="Proteomes" id="UP000260773"/>
    </source>
</evidence>
<dbReference type="InterPro" id="IPR038729">
    <property type="entry name" value="Rad50/SbcC_AAA"/>
</dbReference>
<organism evidence="4 5">
    <name type="scientific">Coprococcus catus</name>
    <dbReference type="NCBI Taxonomy" id="116085"/>
    <lineage>
        <taxon>Bacteria</taxon>
        <taxon>Bacillati</taxon>
        <taxon>Bacillota</taxon>
        <taxon>Clostridia</taxon>
        <taxon>Lachnospirales</taxon>
        <taxon>Lachnospiraceae</taxon>
        <taxon>Coprococcus</taxon>
    </lineage>
</organism>
<keyword evidence="2" id="KW-0812">Transmembrane</keyword>
<feature type="coiled-coil region" evidence="1">
    <location>
        <begin position="396"/>
        <end position="536"/>
    </location>
</feature>
<dbReference type="GO" id="GO:0016887">
    <property type="term" value="F:ATP hydrolysis activity"/>
    <property type="evidence" value="ECO:0007669"/>
    <property type="project" value="InterPro"/>
</dbReference>
<feature type="coiled-coil region" evidence="1">
    <location>
        <begin position="311"/>
        <end position="338"/>
    </location>
</feature>
<dbReference type="PANTHER" id="PTHR41259">
    <property type="entry name" value="DOUBLE-STRAND BREAK REPAIR RAD50 ATPASE, PUTATIVE-RELATED"/>
    <property type="match status" value="1"/>
</dbReference>
<comment type="caution">
    <text evidence="4">The sequence shown here is derived from an EMBL/GenBank/DDBJ whole genome shotgun (WGS) entry which is preliminary data.</text>
</comment>
<evidence type="ECO:0000256" key="2">
    <source>
        <dbReference type="SAM" id="Phobius"/>
    </source>
</evidence>
<dbReference type="SUPFAM" id="SSF52540">
    <property type="entry name" value="P-loop containing nucleoside triphosphate hydrolases"/>
    <property type="match status" value="1"/>
</dbReference>
<evidence type="ECO:0000313" key="4">
    <source>
        <dbReference type="EMBL" id="RGB79793.1"/>
    </source>
</evidence>
<dbReference type="AlphaFoldDB" id="A0A3E2TNB0"/>
<protein>
    <recommendedName>
        <fullName evidence="3">Rad50/SbcC-type AAA domain-containing protein</fullName>
    </recommendedName>
</protein>
<evidence type="ECO:0000256" key="1">
    <source>
        <dbReference type="SAM" id="Coils"/>
    </source>
</evidence>
<gene>
    <name evidence="4" type="ORF">DW070_08675</name>
</gene>
<feature type="transmembrane region" description="Helical" evidence="2">
    <location>
        <begin position="340"/>
        <end position="362"/>
    </location>
</feature>
<dbReference type="Gene3D" id="3.40.50.300">
    <property type="entry name" value="P-loop containing nucleotide triphosphate hydrolases"/>
    <property type="match status" value="2"/>
</dbReference>
<sequence length="685" mass="78531">MLWYESVLSDEVGGRALIIKQLNLDHFGKFHGREIDLNPGVNIIYGANESGKSTVHAFIQSMLFGAERLRGRGAGRDAYSKYQPWEGGASYEGRMRLSYQDKNWRIVRNFYKDDSHFEVVDETSGRQEACASDDISSLIPGMQLSNYRNSISTGQLSVQPDGQFTTNMQSYMANMAMGATDSVDVGRALAYLKDERKKAAGRFSQETYHQYRDKAEMLRNELKAREGIAERQKALEQNRESILKQIQQLENDADGAMKADRQERMKAIQLIQENNDVAAMYKAKKAELREFEGQTGGQKYQQKMSGVVEEYEARQEKLEDYQSRYSELEEQNEGNSIRNLALIFPVAALAVIVWIAGGLVGLKGITHILAAVLLTALAVGLAVFLIRSSGGRKGRMKQLKVDMDRLENEQQAILDKYQIEDIHELMEKSQNQRSRQDVVLRLRRELEQLRKRYDELQKPLAPYLEKYGDSVTLESAAGQEQKQKLQKLRGQASELLRQSEQLNWQLEQLNMKQSELSELEEQLKVLDADRKMSEEDMQAIDISMNAITEMTARIHGSFGLQLADYISQLFSYISNGAHKKLNIDEKFQVTVDDDRKLLQPQQLSAGTVDQIYFSVRMAVSQMLYDEPMPLILDDSFVLYDDERLKNTLRWLTEQKAFSQILIFTCHHREAEMLESLNCDYHYVEL</sequence>
<accession>A0A3E2TNB0</accession>
<dbReference type="Pfam" id="PF13476">
    <property type="entry name" value="AAA_23"/>
    <property type="match status" value="1"/>
</dbReference>
<feature type="domain" description="Rad50/SbcC-type AAA" evidence="3">
    <location>
        <begin position="21"/>
        <end position="251"/>
    </location>
</feature>
<evidence type="ECO:0000259" key="3">
    <source>
        <dbReference type="Pfam" id="PF13476"/>
    </source>
</evidence>
<feature type="transmembrane region" description="Helical" evidence="2">
    <location>
        <begin position="368"/>
        <end position="386"/>
    </location>
</feature>
<keyword evidence="2" id="KW-1133">Transmembrane helix</keyword>
<reference evidence="4 5" key="1">
    <citation type="submission" date="2018-08" db="EMBL/GenBank/DDBJ databases">
        <title>A genome reference for cultivated species of the human gut microbiota.</title>
        <authorList>
            <person name="Zou Y."/>
            <person name="Xue W."/>
            <person name="Luo G."/>
        </authorList>
    </citation>
    <scope>NUCLEOTIDE SEQUENCE [LARGE SCALE GENOMIC DNA]</scope>
    <source>
        <strain evidence="4 5">AF45-17</strain>
    </source>
</reference>
<keyword evidence="2" id="KW-0472">Membrane</keyword>
<dbReference type="PANTHER" id="PTHR41259:SF1">
    <property type="entry name" value="DOUBLE-STRAND BREAK REPAIR RAD50 ATPASE, PUTATIVE-RELATED"/>
    <property type="match status" value="1"/>
</dbReference>
<keyword evidence="1" id="KW-0175">Coiled coil</keyword>
<feature type="coiled-coil region" evidence="1">
    <location>
        <begin position="232"/>
        <end position="259"/>
    </location>
</feature>
<dbReference type="GO" id="GO:0006302">
    <property type="term" value="P:double-strand break repair"/>
    <property type="evidence" value="ECO:0007669"/>
    <property type="project" value="InterPro"/>
</dbReference>
<dbReference type="InterPro" id="IPR027417">
    <property type="entry name" value="P-loop_NTPase"/>
</dbReference>
<dbReference type="Proteomes" id="UP000260773">
    <property type="component" value="Unassembled WGS sequence"/>
</dbReference>
<name>A0A3E2TNB0_9FIRM</name>
<dbReference type="EMBL" id="QVEP01000018">
    <property type="protein sequence ID" value="RGB79793.1"/>
    <property type="molecule type" value="Genomic_DNA"/>
</dbReference>
<proteinExistence type="predicted"/>